<dbReference type="RefSeq" id="WP_108738046.1">
    <property type="nucleotide sequence ID" value="NZ_CP020919.1"/>
</dbReference>
<dbReference type="Proteomes" id="UP000244677">
    <property type="component" value="Chromosome"/>
</dbReference>
<name>A0A2S1LS79_9FLAO</name>
<evidence type="ECO:0008006" key="4">
    <source>
        <dbReference type="Google" id="ProtNLM"/>
    </source>
</evidence>
<proteinExistence type="predicted"/>
<protein>
    <recommendedName>
        <fullName evidence="4">DUF4421 domain-containing protein</fullName>
    </recommendedName>
</protein>
<dbReference type="Pfam" id="PF14391">
    <property type="entry name" value="DUF4421"/>
    <property type="match status" value="1"/>
</dbReference>
<organism evidence="2 3">
    <name type="scientific">Flavobacterium kingsejongi</name>
    <dbReference type="NCBI Taxonomy" id="1678728"/>
    <lineage>
        <taxon>Bacteria</taxon>
        <taxon>Pseudomonadati</taxon>
        <taxon>Bacteroidota</taxon>
        <taxon>Flavobacteriia</taxon>
        <taxon>Flavobacteriales</taxon>
        <taxon>Flavobacteriaceae</taxon>
        <taxon>Flavobacterium</taxon>
    </lineage>
</organism>
<dbReference type="KEGG" id="fki:FK004_15520"/>
<evidence type="ECO:0000313" key="2">
    <source>
        <dbReference type="EMBL" id="AWG26532.1"/>
    </source>
</evidence>
<evidence type="ECO:0000313" key="3">
    <source>
        <dbReference type="Proteomes" id="UP000244677"/>
    </source>
</evidence>
<dbReference type="OrthoDB" id="975269at2"/>
<accession>A0A2S1LS79</accession>
<reference evidence="2 3" key="1">
    <citation type="submission" date="2017-04" db="EMBL/GenBank/DDBJ databases">
        <title>Complete genome sequence of Flavobacterium kingsejong AJ004.</title>
        <authorList>
            <person name="Lee P.C."/>
        </authorList>
    </citation>
    <scope>NUCLEOTIDE SEQUENCE [LARGE SCALE GENOMIC DNA]</scope>
    <source>
        <strain evidence="2 3">AJ004</strain>
    </source>
</reference>
<sequence length="313" mass="35874">MTRSVYLSIVFLCFILTGQVSKAQEVDSTYIGFYDQKLSATLYIERNYLTLTSDEGEKSTSYRPNTPTKIGAGFSINNTAFNFAYGYGLNFLLDKDMGKTKSFDFQLHHYGRKFIFDVFIQRYRGFYVEGENQQITLYPDLKARQYGLHGQYVFNGKKFSHKAAFNQNERQKHSAGSFTLGGGMYMNRIESGENVLRSEKVELDNFQFGISGGYAYTWAIGQHWFLSGSGTIGANFSHERTDEGRKWQAYPTSFFRFAFGYNHEKWALALNYHNNSVYPSLGKDSAIELSSGTLMLAFTKRFDTMPFFSPKQK</sequence>
<keyword evidence="1" id="KW-0732">Signal</keyword>
<dbReference type="EMBL" id="CP020919">
    <property type="protein sequence ID" value="AWG26532.1"/>
    <property type="molecule type" value="Genomic_DNA"/>
</dbReference>
<feature type="signal peptide" evidence="1">
    <location>
        <begin position="1"/>
        <end position="22"/>
    </location>
</feature>
<evidence type="ECO:0000256" key="1">
    <source>
        <dbReference type="SAM" id="SignalP"/>
    </source>
</evidence>
<feature type="chain" id="PRO_5015714271" description="DUF4421 domain-containing protein" evidence="1">
    <location>
        <begin position="23"/>
        <end position="313"/>
    </location>
</feature>
<gene>
    <name evidence="2" type="ORF">FK004_15520</name>
</gene>
<dbReference type="InterPro" id="IPR025535">
    <property type="entry name" value="DUF4421"/>
</dbReference>
<keyword evidence="3" id="KW-1185">Reference proteome</keyword>
<dbReference type="AlphaFoldDB" id="A0A2S1LS79"/>